<evidence type="ECO:0000256" key="10">
    <source>
        <dbReference type="ARBA" id="ARBA00023098"/>
    </source>
</evidence>
<accession>A0A2S6NBE7</accession>
<evidence type="ECO:0000256" key="7">
    <source>
        <dbReference type="ARBA" id="ARBA00022525"/>
    </source>
</evidence>
<dbReference type="SUPFAM" id="SSF56024">
    <property type="entry name" value="Phospholipase D/nuclease"/>
    <property type="match status" value="2"/>
</dbReference>
<evidence type="ECO:0000256" key="8">
    <source>
        <dbReference type="ARBA" id="ARBA00022801"/>
    </source>
</evidence>
<evidence type="ECO:0000256" key="3">
    <source>
        <dbReference type="ARBA" id="ARBA00004613"/>
    </source>
</evidence>
<protein>
    <recommendedName>
        <fullName evidence="6">Phospholipase D</fullName>
        <ecNumber evidence="5">3.1.4.4</ecNumber>
    </recommendedName>
    <alternativeName>
        <fullName evidence="11">Choline phosphatase</fullName>
    </alternativeName>
</protein>
<evidence type="ECO:0000256" key="4">
    <source>
        <dbReference type="ARBA" id="ARBA00008664"/>
    </source>
</evidence>
<proteinExistence type="inferred from homology"/>
<dbReference type="OrthoDB" id="9789376at2"/>
<dbReference type="GO" id="GO:0016042">
    <property type="term" value="P:lipid catabolic process"/>
    <property type="evidence" value="ECO:0007669"/>
    <property type="project" value="UniProtKB-KW"/>
</dbReference>
<gene>
    <name evidence="12" type="ORF">CCR94_07805</name>
</gene>
<dbReference type="GO" id="GO:0006793">
    <property type="term" value="P:phosphorus metabolic process"/>
    <property type="evidence" value="ECO:0007669"/>
    <property type="project" value="UniProtKB-ARBA"/>
</dbReference>
<evidence type="ECO:0000256" key="2">
    <source>
        <dbReference type="ARBA" id="ARBA00003145"/>
    </source>
</evidence>
<keyword evidence="9" id="KW-0442">Lipid degradation</keyword>
<dbReference type="InterPro" id="IPR051406">
    <property type="entry name" value="PLD_domain"/>
</dbReference>
<dbReference type="PANTHER" id="PTHR43856">
    <property type="entry name" value="CARDIOLIPIN HYDROLASE"/>
    <property type="match status" value="1"/>
</dbReference>
<comment type="function">
    <text evidence="2">Could be a virulence factor.</text>
</comment>
<organism evidence="12 13">
    <name type="scientific">Rhodoblastus sphagnicola</name>
    <dbReference type="NCBI Taxonomy" id="333368"/>
    <lineage>
        <taxon>Bacteria</taxon>
        <taxon>Pseudomonadati</taxon>
        <taxon>Pseudomonadota</taxon>
        <taxon>Alphaproteobacteria</taxon>
        <taxon>Hyphomicrobiales</taxon>
        <taxon>Rhodoblastaceae</taxon>
        <taxon>Rhodoblastus</taxon>
    </lineage>
</organism>
<sequence length="607" mass="65774">MKALAFSNNDIAVIAWSFDKEIEGCLGFSVHRIDVHAGTETPLPAMATFPGESPRAGGTTEQAPVQKFWWKDLGAAREVEYRYKIVPLSGAPGALKPLDGVAPLETNTVVLSPKRGSFRAYFNRGIVATPAVTRALGTPSVPRLMRHLANPDDKLRKMLCGQLFEGLTELLDRADGGNGEIRAALYELNDPDGLEIRLQAKDKGDPKARAVVLGNERSSDGKGADREVVEDVDSDNRAALKAAGVPVADRILPDQHIPHNKFLILKQDDKPAQVLTGSTNWTMNALAAQTNNGLVIDNAEVAALYQAYWDQLEKDTGDAQDDSDLQGPDFRKWVRAANADSVQTPVTLDDGAKVHVFFAPSTKVKSWNPKARRIEDPADMGFVFDLMRGAKQAILFLAFDPGNKSILDVAGETLAANPHLFVRGALTSPQRAANFAAALKGHKGSDAPDGDVGLIGEGGSPGSETEKGDIDYRAIPAGHVGKDDAFGAWEAELLKAGHAIIHDKIVVIDPFDDDCVVVTGSHNLGYRASHNNDENFVVVQGHKALAQAYACHVLDVYDHYAWRYWLHINKSVFGKPLDTTDHWQARYFKGGKPVSAELNFWLGANAG</sequence>
<evidence type="ECO:0000256" key="9">
    <source>
        <dbReference type="ARBA" id="ARBA00022963"/>
    </source>
</evidence>
<dbReference type="GO" id="GO:0004630">
    <property type="term" value="F:phospholipase D activity"/>
    <property type="evidence" value="ECO:0007669"/>
    <property type="project" value="UniProtKB-EC"/>
</dbReference>
<comment type="catalytic activity">
    <reaction evidence="1">
        <text>a 1,2-diacyl-sn-glycero-3-phosphocholine + H2O = a 1,2-diacyl-sn-glycero-3-phosphate + choline + H(+)</text>
        <dbReference type="Rhea" id="RHEA:14445"/>
        <dbReference type="ChEBI" id="CHEBI:15354"/>
        <dbReference type="ChEBI" id="CHEBI:15377"/>
        <dbReference type="ChEBI" id="CHEBI:15378"/>
        <dbReference type="ChEBI" id="CHEBI:57643"/>
        <dbReference type="ChEBI" id="CHEBI:58608"/>
        <dbReference type="EC" id="3.1.4.4"/>
    </reaction>
</comment>
<evidence type="ECO:0000256" key="1">
    <source>
        <dbReference type="ARBA" id="ARBA00000798"/>
    </source>
</evidence>
<reference evidence="12 13" key="1">
    <citation type="journal article" date="2018" name="Arch. Microbiol.">
        <title>New insights into the metabolic potential of the phototrophic purple bacterium Rhodopila globiformis DSM 161(T) from its draft genome sequence and evidence for a vanadium-dependent nitrogenase.</title>
        <authorList>
            <person name="Imhoff J.F."/>
            <person name="Rahn T."/>
            <person name="Kunzel S."/>
            <person name="Neulinger S.C."/>
        </authorList>
    </citation>
    <scope>NUCLEOTIDE SEQUENCE [LARGE SCALE GENOMIC DNA]</scope>
    <source>
        <strain evidence="12 13">DSM 16996</strain>
    </source>
</reference>
<evidence type="ECO:0000256" key="5">
    <source>
        <dbReference type="ARBA" id="ARBA00012027"/>
    </source>
</evidence>
<comment type="caution">
    <text evidence="12">The sequence shown here is derived from an EMBL/GenBank/DDBJ whole genome shotgun (WGS) entry which is preliminary data.</text>
</comment>
<dbReference type="PANTHER" id="PTHR43856:SF1">
    <property type="entry name" value="MITOCHONDRIAL CARDIOLIPIN HYDROLASE"/>
    <property type="match status" value="1"/>
</dbReference>
<comment type="subcellular location">
    <subcellularLocation>
        <location evidence="3">Secreted</location>
    </subcellularLocation>
</comment>
<dbReference type="CDD" id="cd09173">
    <property type="entry name" value="PLDc_Nuc_like_unchar1_2"/>
    <property type="match status" value="1"/>
</dbReference>
<dbReference type="PROSITE" id="PS50035">
    <property type="entry name" value="PLD"/>
    <property type="match status" value="1"/>
</dbReference>
<evidence type="ECO:0000313" key="12">
    <source>
        <dbReference type="EMBL" id="PPQ31914.1"/>
    </source>
</evidence>
<evidence type="ECO:0000313" key="13">
    <source>
        <dbReference type="Proteomes" id="UP000239089"/>
    </source>
</evidence>
<dbReference type="InterPro" id="IPR025202">
    <property type="entry name" value="PLD-like_dom"/>
</dbReference>
<dbReference type="EMBL" id="NHSJ01000049">
    <property type="protein sequence ID" value="PPQ31914.1"/>
    <property type="molecule type" value="Genomic_DNA"/>
</dbReference>
<keyword evidence="13" id="KW-1185">Reference proteome</keyword>
<evidence type="ECO:0000256" key="6">
    <source>
        <dbReference type="ARBA" id="ARBA00018392"/>
    </source>
</evidence>
<dbReference type="Gene3D" id="3.30.870.10">
    <property type="entry name" value="Endonuclease Chain A"/>
    <property type="match status" value="2"/>
</dbReference>
<keyword evidence="10" id="KW-0443">Lipid metabolism</keyword>
<keyword evidence="7" id="KW-0964">Secreted</keyword>
<dbReference type="EC" id="3.1.4.4" evidence="5"/>
<keyword evidence="8" id="KW-0378">Hydrolase</keyword>
<dbReference type="GO" id="GO:0016891">
    <property type="term" value="F:RNA endonuclease activity producing 5'-phosphomonoesters, hydrolytic mechanism"/>
    <property type="evidence" value="ECO:0007669"/>
    <property type="project" value="TreeGrafter"/>
</dbReference>
<dbReference type="GO" id="GO:0005576">
    <property type="term" value="C:extracellular region"/>
    <property type="evidence" value="ECO:0007669"/>
    <property type="project" value="UniProtKB-SubCell"/>
</dbReference>
<dbReference type="InterPro" id="IPR001736">
    <property type="entry name" value="PLipase_D/transphosphatidylase"/>
</dbReference>
<name>A0A2S6NBE7_9HYPH</name>
<evidence type="ECO:0000256" key="11">
    <source>
        <dbReference type="ARBA" id="ARBA00029594"/>
    </source>
</evidence>
<dbReference type="Pfam" id="PF13091">
    <property type="entry name" value="PLDc_2"/>
    <property type="match status" value="2"/>
</dbReference>
<comment type="similarity">
    <text evidence="4">Belongs to the phospholipase D family.</text>
</comment>
<dbReference type="RefSeq" id="WP_104507352.1">
    <property type="nucleotide sequence ID" value="NZ_JACIGC010000004.1"/>
</dbReference>
<dbReference type="AlphaFoldDB" id="A0A2S6NBE7"/>
<dbReference type="Proteomes" id="UP000239089">
    <property type="component" value="Unassembled WGS sequence"/>
</dbReference>